<accession>X1HYD4</accession>
<protein>
    <submittedName>
        <fullName evidence="1">Uncharacterized protein</fullName>
    </submittedName>
</protein>
<dbReference type="EMBL" id="BARU01024529">
    <property type="protein sequence ID" value="GAH50313.1"/>
    <property type="molecule type" value="Genomic_DNA"/>
</dbReference>
<sequence length="127" mass="14965">EHYLLEMISVTLETGIQDLTYGKIHSFLPQFGKHEINRLIKDEWDGILSAKIQFGRQIAIHLFRRGASDEYILKVLGYSEITIKMSRDRAFKKLFDGMTADEAREHFTSEYKNVENHFKWYSGLDNY</sequence>
<organism evidence="1">
    <name type="scientific">marine sediment metagenome</name>
    <dbReference type="NCBI Taxonomy" id="412755"/>
    <lineage>
        <taxon>unclassified sequences</taxon>
        <taxon>metagenomes</taxon>
        <taxon>ecological metagenomes</taxon>
    </lineage>
</organism>
<evidence type="ECO:0000313" key="1">
    <source>
        <dbReference type="EMBL" id="GAH50313.1"/>
    </source>
</evidence>
<name>X1HYD4_9ZZZZ</name>
<comment type="caution">
    <text evidence="1">The sequence shown here is derived from an EMBL/GenBank/DDBJ whole genome shotgun (WGS) entry which is preliminary data.</text>
</comment>
<dbReference type="AlphaFoldDB" id="X1HYD4"/>
<gene>
    <name evidence="1" type="ORF">S03H2_39642</name>
</gene>
<reference evidence="1" key="1">
    <citation type="journal article" date="2014" name="Front. Microbiol.">
        <title>High frequency of phylogenetically diverse reductive dehalogenase-homologous genes in deep subseafloor sedimentary metagenomes.</title>
        <authorList>
            <person name="Kawai M."/>
            <person name="Futagami T."/>
            <person name="Toyoda A."/>
            <person name="Takaki Y."/>
            <person name="Nishi S."/>
            <person name="Hori S."/>
            <person name="Arai W."/>
            <person name="Tsubouchi T."/>
            <person name="Morono Y."/>
            <person name="Uchiyama I."/>
            <person name="Ito T."/>
            <person name="Fujiyama A."/>
            <person name="Inagaki F."/>
            <person name="Takami H."/>
        </authorList>
    </citation>
    <scope>NUCLEOTIDE SEQUENCE</scope>
    <source>
        <strain evidence="1">Expedition CK06-06</strain>
    </source>
</reference>
<proteinExistence type="predicted"/>
<feature type="non-terminal residue" evidence="1">
    <location>
        <position position="1"/>
    </location>
</feature>